<gene>
    <name evidence="2" type="ORF">UFOPK3001_02126</name>
    <name evidence="3" type="ORF">UFOPK3954_01847</name>
</gene>
<dbReference type="EMBL" id="CAFBON010000226">
    <property type="protein sequence ID" value="CAB5002942.1"/>
    <property type="molecule type" value="Genomic_DNA"/>
</dbReference>
<dbReference type="PANTHER" id="PTHR33164:SF43">
    <property type="entry name" value="HTH-TYPE TRANSCRIPTIONAL REPRESSOR YETL"/>
    <property type="match status" value="1"/>
</dbReference>
<dbReference type="InterPro" id="IPR036388">
    <property type="entry name" value="WH-like_DNA-bd_sf"/>
</dbReference>
<dbReference type="GO" id="GO:0003700">
    <property type="term" value="F:DNA-binding transcription factor activity"/>
    <property type="evidence" value="ECO:0007669"/>
    <property type="project" value="InterPro"/>
</dbReference>
<dbReference type="Gene3D" id="1.10.10.10">
    <property type="entry name" value="Winged helix-like DNA-binding domain superfamily/Winged helix DNA-binding domain"/>
    <property type="match status" value="1"/>
</dbReference>
<dbReference type="EMBL" id="CAFAAJ010000179">
    <property type="protein sequence ID" value="CAB4819704.1"/>
    <property type="molecule type" value="Genomic_DNA"/>
</dbReference>
<dbReference type="AlphaFoldDB" id="A0A6J6ZGD0"/>
<dbReference type="GO" id="GO:0006950">
    <property type="term" value="P:response to stress"/>
    <property type="evidence" value="ECO:0007669"/>
    <property type="project" value="TreeGrafter"/>
</dbReference>
<dbReference type="InterPro" id="IPR000835">
    <property type="entry name" value="HTH_MarR-typ"/>
</dbReference>
<evidence type="ECO:0000313" key="2">
    <source>
        <dbReference type="EMBL" id="CAB4819704.1"/>
    </source>
</evidence>
<dbReference type="PROSITE" id="PS50995">
    <property type="entry name" value="HTH_MARR_2"/>
    <property type="match status" value="1"/>
</dbReference>
<evidence type="ECO:0000259" key="1">
    <source>
        <dbReference type="PROSITE" id="PS50995"/>
    </source>
</evidence>
<protein>
    <submittedName>
        <fullName evidence="2">Unannotated protein</fullName>
    </submittedName>
</protein>
<dbReference type="PRINTS" id="PR00598">
    <property type="entry name" value="HTHMARR"/>
</dbReference>
<dbReference type="SMART" id="SM00347">
    <property type="entry name" value="HTH_MARR"/>
    <property type="match status" value="1"/>
</dbReference>
<organism evidence="2">
    <name type="scientific">freshwater metagenome</name>
    <dbReference type="NCBI Taxonomy" id="449393"/>
    <lineage>
        <taxon>unclassified sequences</taxon>
        <taxon>metagenomes</taxon>
        <taxon>ecological metagenomes</taxon>
    </lineage>
</organism>
<dbReference type="SUPFAM" id="SSF46785">
    <property type="entry name" value="Winged helix' DNA-binding domain"/>
    <property type="match status" value="1"/>
</dbReference>
<feature type="domain" description="HTH marR-type" evidence="1">
    <location>
        <begin position="1"/>
        <end position="143"/>
    </location>
</feature>
<dbReference type="InterPro" id="IPR036390">
    <property type="entry name" value="WH_DNA-bd_sf"/>
</dbReference>
<dbReference type="Pfam" id="PF12802">
    <property type="entry name" value="MarR_2"/>
    <property type="match status" value="1"/>
</dbReference>
<reference evidence="2" key="1">
    <citation type="submission" date="2020-05" db="EMBL/GenBank/DDBJ databases">
        <authorList>
            <person name="Chiriac C."/>
            <person name="Salcher M."/>
            <person name="Ghai R."/>
            <person name="Kavagutti S V."/>
        </authorList>
    </citation>
    <scope>NUCLEOTIDE SEQUENCE</scope>
</reference>
<proteinExistence type="predicted"/>
<accession>A0A6J6ZGD0</accession>
<evidence type="ECO:0000313" key="3">
    <source>
        <dbReference type="EMBL" id="CAB5002942.1"/>
    </source>
</evidence>
<sequence>MPRAEGEQLAAWEATRLAVVRAEADIERLLHEQRNQELVHYRVLAALLGAGGQMRMHELAEEMVVGRSTATRICDRLQRLGLVIRERSKQDGRAVYVRLTRSGREEYRRCQPAYERFVNEVFARYLDETDLWSLSRVAEKLPHD</sequence>
<dbReference type="InterPro" id="IPR039422">
    <property type="entry name" value="MarR/SlyA-like"/>
</dbReference>
<name>A0A6J6ZGD0_9ZZZZ</name>
<dbReference type="PANTHER" id="PTHR33164">
    <property type="entry name" value="TRANSCRIPTIONAL REGULATOR, MARR FAMILY"/>
    <property type="match status" value="1"/>
</dbReference>